<comment type="similarity">
    <text evidence="3">Belongs to the glycogen phosphorylase family.</text>
</comment>
<dbReference type="SUPFAM" id="SSF53756">
    <property type="entry name" value="UDP-Glycosyltransferase/glycogen phosphorylase"/>
    <property type="match status" value="1"/>
</dbReference>
<dbReference type="Pfam" id="PF00343">
    <property type="entry name" value="Phosphorylase"/>
    <property type="match status" value="1"/>
</dbReference>
<dbReference type="GO" id="GO:0005975">
    <property type="term" value="P:carbohydrate metabolic process"/>
    <property type="evidence" value="ECO:0007669"/>
    <property type="project" value="InterPro"/>
</dbReference>
<dbReference type="AlphaFoldDB" id="A0A7S7NVI4"/>
<evidence type="ECO:0000256" key="2">
    <source>
        <dbReference type="ARBA" id="ARBA00001933"/>
    </source>
</evidence>
<dbReference type="EC" id="2.4.1.1" evidence="4"/>
<dbReference type="GO" id="GO:0008184">
    <property type="term" value="F:glycogen phosphorylase activity"/>
    <property type="evidence" value="ECO:0007669"/>
    <property type="project" value="InterPro"/>
</dbReference>
<keyword evidence="5" id="KW-0328">Glycosyltransferase</keyword>
<dbReference type="InterPro" id="IPR000811">
    <property type="entry name" value="Glyco_trans_35"/>
</dbReference>
<evidence type="ECO:0000256" key="9">
    <source>
        <dbReference type="ARBA" id="ARBA00025174"/>
    </source>
</evidence>
<keyword evidence="11" id="KW-1185">Reference proteome</keyword>
<evidence type="ECO:0000256" key="3">
    <source>
        <dbReference type="ARBA" id="ARBA00006047"/>
    </source>
</evidence>
<reference evidence="10 11" key="1">
    <citation type="submission" date="2020-10" db="EMBL/GenBank/DDBJ databases">
        <title>Complete genome sequence of Paludibaculum fermentans P105T, a facultatively anaerobic acidobacterium capable of dissimilatory Fe(III) reduction.</title>
        <authorList>
            <person name="Dedysh S.N."/>
            <person name="Beletsky A.V."/>
            <person name="Kulichevskaya I.S."/>
            <person name="Mardanov A.V."/>
            <person name="Ravin N.V."/>
        </authorList>
    </citation>
    <scope>NUCLEOTIDE SEQUENCE [LARGE SCALE GENOMIC DNA]</scope>
    <source>
        <strain evidence="10 11">P105</strain>
    </source>
</reference>
<evidence type="ECO:0000313" key="10">
    <source>
        <dbReference type="EMBL" id="QOY90582.1"/>
    </source>
</evidence>
<protein>
    <recommendedName>
        <fullName evidence="4">glycogen phosphorylase</fullName>
        <ecNumber evidence="4">2.4.1.1</ecNumber>
    </recommendedName>
</protein>
<dbReference type="Gene3D" id="3.40.50.2000">
    <property type="entry name" value="Glycogen Phosphorylase B"/>
    <property type="match status" value="3"/>
</dbReference>
<evidence type="ECO:0000256" key="6">
    <source>
        <dbReference type="ARBA" id="ARBA00022679"/>
    </source>
</evidence>
<dbReference type="PANTHER" id="PTHR42655:SF1">
    <property type="entry name" value="GLYCOGEN PHOSPHORYLASE"/>
    <property type="match status" value="1"/>
</dbReference>
<sequence length="567" mass="62491">MTTDCSSVAYFSMEIALDPALPTYSGGLGVLAGDMLRAAADLGVSMVGIALVQRKGYFDQHLDDLGNQSESPTAWEPEKVVEPMLPVVTVRIEGRDVRVRAWRFLIKGLGGHVVPVYLLDTALPENSPWEQKLTDSLYGGDAHYRLCQEMVLGLGGVAILPELGHSLISSYHMNEGHSALLTLGLLEERLEGRALSSATEEDIHAIRAKCVFTTHTPVPAGQDQFPHDLVSRVLGEERTAALEVTGACPAGSLNMTYLALFGSRYINGVAMQHGEVSRGMFPNYPIRAITNGVHAVTWMSPAFGDLFDRHIPEWRHDNLYLRYAIGIGTSEIREAHVQAKRRMVAELKQRTGVQLDEKVLTIGFARRAATYKRADLIFRNLDRLRWIATHCGPIQIVFGGKAHPSDVGGKDLIRRIFESAAALKDVIKVVYIENYDWRVAPLLYAGADLWLNTPQRPQEASGTSGMKAALNGVPSFSVMDGWWVEGCLEGITGWAIGHGPESPDDEVFEIAALYDKLEMIILPMFYGRPTAYAEVMRSAIAINGSFFNTQRMLSQYLANAYFRPAVA</sequence>
<dbReference type="InterPro" id="IPR011834">
    <property type="entry name" value="Agluc_phsphrylas"/>
</dbReference>
<dbReference type="InterPro" id="IPR035090">
    <property type="entry name" value="Pyridoxal_P_attach_site"/>
</dbReference>
<accession>A0A7S7NVI4</accession>
<evidence type="ECO:0000256" key="8">
    <source>
        <dbReference type="ARBA" id="ARBA00023277"/>
    </source>
</evidence>
<dbReference type="NCBIfam" id="TIGR02094">
    <property type="entry name" value="more_P_ylases"/>
    <property type="match status" value="1"/>
</dbReference>
<evidence type="ECO:0000313" key="11">
    <source>
        <dbReference type="Proteomes" id="UP000593892"/>
    </source>
</evidence>
<dbReference type="KEGG" id="pfer:IRI77_11730"/>
<evidence type="ECO:0000256" key="4">
    <source>
        <dbReference type="ARBA" id="ARBA00012591"/>
    </source>
</evidence>
<gene>
    <name evidence="10" type="primary">glgP</name>
    <name evidence="10" type="ORF">IRI77_11730</name>
</gene>
<dbReference type="EMBL" id="CP063849">
    <property type="protein sequence ID" value="QOY90582.1"/>
    <property type="molecule type" value="Genomic_DNA"/>
</dbReference>
<dbReference type="RefSeq" id="WP_194452242.1">
    <property type="nucleotide sequence ID" value="NZ_CP063849.1"/>
</dbReference>
<name>A0A7S7NVI4_PALFE</name>
<evidence type="ECO:0000256" key="1">
    <source>
        <dbReference type="ARBA" id="ARBA00001275"/>
    </source>
</evidence>
<proteinExistence type="inferred from homology"/>
<dbReference type="Proteomes" id="UP000593892">
    <property type="component" value="Chromosome"/>
</dbReference>
<dbReference type="InterPro" id="IPR052182">
    <property type="entry name" value="Glycogen/Maltodextrin_Phosph"/>
</dbReference>
<dbReference type="PROSITE" id="PS00102">
    <property type="entry name" value="PHOSPHORYLASE"/>
    <property type="match status" value="1"/>
</dbReference>
<evidence type="ECO:0000256" key="7">
    <source>
        <dbReference type="ARBA" id="ARBA00022898"/>
    </source>
</evidence>
<dbReference type="PANTHER" id="PTHR42655">
    <property type="entry name" value="GLYCOGEN PHOSPHORYLASE"/>
    <property type="match status" value="1"/>
</dbReference>
<keyword evidence="7" id="KW-0663">Pyridoxal phosphate</keyword>
<organism evidence="10 11">
    <name type="scientific">Paludibaculum fermentans</name>
    <dbReference type="NCBI Taxonomy" id="1473598"/>
    <lineage>
        <taxon>Bacteria</taxon>
        <taxon>Pseudomonadati</taxon>
        <taxon>Acidobacteriota</taxon>
        <taxon>Terriglobia</taxon>
        <taxon>Bryobacterales</taxon>
        <taxon>Bryobacteraceae</taxon>
        <taxon>Paludibaculum</taxon>
    </lineage>
</organism>
<keyword evidence="6" id="KW-0808">Transferase</keyword>
<comment type="function">
    <text evidence="9">Phosphorylase is an important allosteric enzyme in carbohydrate metabolism. Enzymes from different sources differ in their regulatory mechanisms and in their natural substrates. However, all known phosphorylases share catalytic and structural properties.</text>
</comment>
<evidence type="ECO:0000256" key="5">
    <source>
        <dbReference type="ARBA" id="ARBA00022676"/>
    </source>
</evidence>
<comment type="catalytic activity">
    <reaction evidence="1">
        <text>[(1-&gt;4)-alpha-D-glucosyl](n) + phosphate = [(1-&gt;4)-alpha-D-glucosyl](n-1) + alpha-D-glucose 1-phosphate</text>
        <dbReference type="Rhea" id="RHEA:41732"/>
        <dbReference type="Rhea" id="RHEA-COMP:9584"/>
        <dbReference type="Rhea" id="RHEA-COMP:9586"/>
        <dbReference type="ChEBI" id="CHEBI:15444"/>
        <dbReference type="ChEBI" id="CHEBI:43474"/>
        <dbReference type="ChEBI" id="CHEBI:58601"/>
        <dbReference type="EC" id="2.4.1.1"/>
    </reaction>
</comment>
<comment type="cofactor">
    <cofactor evidence="2">
        <name>pyridoxal 5'-phosphate</name>
        <dbReference type="ChEBI" id="CHEBI:597326"/>
    </cofactor>
</comment>
<dbReference type="GO" id="GO:0030170">
    <property type="term" value="F:pyridoxal phosphate binding"/>
    <property type="evidence" value="ECO:0007669"/>
    <property type="project" value="InterPro"/>
</dbReference>
<keyword evidence="8" id="KW-0119">Carbohydrate metabolism</keyword>